<keyword evidence="2" id="KW-1185">Reference proteome</keyword>
<accession>A0A448WDX5</accession>
<dbReference type="AlphaFoldDB" id="A0A448WDX5"/>
<dbReference type="Proteomes" id="UP000784294">
    <property type="component" value="Unassembled WGS sequence"/>
</dbReference>
<evidence type="ECO:0000313" key="1">
    <source>
        <dbReference type="EMBL" id="VEL09360.1"/>
    </source>
</evidence>
<dbReference type="EMBL" id="CAAALY010006158">
    <property type="protein sequence ID" value="VEL09360.1"/>
    <property type="molecule type" value="Genomic_DNA"/>
</dbReference>
<dbReference type="OrthoDB" id="6284096at2759"/>
<sequence length="71" mass="7592">MAGVHPLSMCACVPADHGTRMMLGLVRGLVYWRLTARNRPPRTITAVDQFGAVVATSNGLGIEDDDIALLV</sequence>
<reference evidence="1" key="1">
    <citation type="submission" date="2018-11" db="EMBL/GenBank/DDBJ databases">
        <authorList>
            <consortium name="Pathogen Informatics"/>
        </authorList>
    </citation>
    <scope>NUCLEOTIDE SEQUENCE</scope>
</reference>
<name>A0A448WDX5_9PLAT</name>
<proteinExistence type="predicted"/>
<organism evidence="1 2">
    <name type="scientific">Protopolystoma xenopodis</name>
    <dbReference type="NCBI Taxonomy" id="117903"/>
    <lineage>
        <taxon>Eukaryota</taxon>
        <taxon>Metazoa</taxon>
        <taxon>Spiralia</taxon>
        <taxon>Lophotrochozoa</taxon>
        <taxon>Platyhelminthes</taxon>
        <taxon>Monogenea</taxon>
        <taxon>Polyopisthocotylea</taxon>
        <taxon>Polystomatidea</taxon>
        <taxon>Polystomatidae</taxon>
        <taxon>Protopolystoma</taxon>
    </lineage>
</organism>
<evidence type="ECO:0000313" key="2">
    <source>
        <dbReference type="Proteomes" id="UP000784294"/>
    </source>
</evidence>
<protein>
    <submittedName>
        <fullName evidence="1">Uncharacterized protein</fullName>
    </submittedName>
</protein>
<gene>
    <name evidence="1" type="ORF">PXEA_LOCUS2800</name>
</gene>
<comment type="caution">
    <text evidence="1">The sequence shown here is derived from an EMBL/GenBank/DDBJ whole genome shotgun (WGS) entry which is preliminary data.</text>
</comment>